<comment type="caution">
    <text evidence="3">The sequence shown here is derived from an EMBL/GenBank/DDBJ whole genome shotgun (WGS) entry which is preliminary data.</text>
</comment>
<accession>A0ABW5GSI7</accession>
<evidence type="ECO:0000256" key="1">
    <source>
        <dbReference type="SAM" id="SignalP"/>
    </source>
</evidence>
<keyword evidence="4" id="KW-1185">Reference proteome</keyword>
<dbReference type="InterPro" id="IPR043708">
    <property type="entry name" value="DUF5648"/>
</dbReference>
<sequence>MSLRAVAAVFAVFALSIVATPAASAATPVNQLKPLPLRELYDQPGQKYLYSANWGEVVSAQRNSGMKMPSPRPIGYVFANSGESTRPIHRLKQTATGNWIISTDQREIDYLTSHGFTLEGRTGYVYTSPVNGAKQLNRYTNGKGWRLAYGQPAGYTLDGPIGYVLPEYHQVGAYYFGAFDAANPDDLFLQAVKNAFGRFPDPWGGVRDFHGDPDSPWGPVARNTQGWPGDWSHLKPSIGYYDDSRTATLEAQIDQAASAGIGFFSFYDYWNNQKGAPAGDAALKTFLRAANTNRLQFMLSIVIPYSKDDPQHLMLPTTQFDAAAENYSGYLTKANYLVTQEDRPIVFLEDGSGLGNGSVADQNTFIGLLKQKIKAKTGKDAYLVGHSEQGTAFQVNSDAFGCLNIGQYIRAGSYGQYVRDAPTYFSNVETKGKPMMRCGMSGFDEAPRTGFWEAKPDVRYFKDDAKAQFPAAMTMTLNSMRGQPASPIDNFLTMYAWNEWHEGGIIEPNVRDGKYYLDTIQRTFGLPAR</sequence>
<protein>
    <submittedName>
        <fullName evidence="3">Glycoside hydrolase family 99-like domain-containing protein</fullName>
    </submittedName>
</protein>
<feature type="domain" description="DUF5648" evidence="2">
    <location>
        <begin position="40"/>
        <end position="143"/>
    </location>
</feature>
<dbReference type="PANTHER" id="PTHR41244:SF1">
    <property type="entry name" value="GLYCOSYLTRANSFERASE"/>
    <property type="match status" value="1"/>
</dbReference>
<dbReference type="RefSeq" id="WP_345386373.1">
    <property type="nucleotide sequence ID" value="NZ_BAABHG010000001.1"/>
</dbReference>
<proteinExistence type="predicted"/>
<dbReference type="InterPro" id="IPR032719">
    <property type="entry name" value="WbsX"/>
</dbReference>
<feature type="signal peptide" evidence="1">
    <location>
        <begin position="1"/>
        <end position="25"/>
    </location>
</feature>
<keyword evidence="1" id="KW-0732">Signal</keyword>
<dbReference type="Pfam" id="PF14307">
    <property type="entry name" value="Glyco_tran_WbsX"/>
    <property type="match status" value="1"/>
</dbReference>
<evidence type="ECO:0000313" key="3">
    <source>
        <dbReference type="EMBL" id="MFD2463820.1"/>
    </source>
</evidence>
<organism evidence="3 4">
    <name type="scientific">Amycolatopsis samaneae</name>
    <dbReference type="NCBI Taxonomy" id="664691"/>
    <lineage>
        <taxon>Bacteria</taxon>
        <taxon>Bacillati</taxon>
        <taxon>Actinomycetota</taxon>
        <taxon>Actinomycetes</taxon>
        <taxon>Pseudonocardiales</taxon>
        <taxon>Pseudonocardiaceae</taxon>
        <taxon>Amycolatopsis</taxon>
    </lineage>
</organism>
<dbReference type="Proteomes" id="UP001597419">
    <property type="component" value="Unassembled WGS sequence"/>
</dbReference>
<evidence type="ECO:0000259" key="2">
    <source>
        <dbReference type="Pfam" id="PF18885"/>
    </source>
</evidence>
<dbReference type="EMBL" id="JBHUKU010000022">
    <property type="protein sequence ID" value="MFD2463820.1"/>
    <property type="molecule type" value="Genomic_DNA"/>
</dbReference>
<name>A0ABW5GSI7_9PSEU</name>
<reference evidence="4" key="1">
    <citation type="journal article" date="2019" name="Int. J. Syst. Evol. Microbiol.">
        <title>The Global Catalogue of Microorganisms (GCM) 10K type strain sequencing project: providing services to taxonomists for standard genome sequencing and annotation.</title>
        <authorList>
            <consortium name="The Broad Institute Genomics Platform"/>
            <consortium name="The Broad Institute Genome Sequencing Center for Infectious Disease"/>
            <person name="Wu L."/>
            <person name="Ma J."/>
        </authorList>
    </citation>
    <scope>NUCLEOTIDE SEQUENCE [LARGE SCALE GENOMIC DNA]</scope>
    <source>
        <strain evidence="4">CGMCC 4.7643</strain>
    </source>
</reference>
<evidence type="ECO:0000313" key="4">
    <source>
        <dbReference type="Proteomes" id="UP001597419"/>
    </source>
</evidence>
<dbReference type="Pfam" id="PF18885">
    <property type="entry name" value="DUF5648"/>
    <property type="match status" value="1"/>
</dbReference>
<dbReference type="Gene3D" id="3.20.20.80">
    <property type="entry name" value="Glycosidases"/>
    <property type="match status" value="1"/>
</dbReference>
<dbReference type="PANTHER" id="PTHR41244">
    <property type="entry name" value="RHAMNAN SYNTHESIS F"/>
    <property type="match status" value="1"/>
</dbReference>
<gene>
    <name evidence="3" type="ORF">ACFSYJ_34755</name>
</gene>
<feature type="chain" id="PRO_5046833807" evidence="1">
    <location>
        <begin position="26"/>
        <end position="529"/>
    </location>
</feature>